<keyword evidence="2" id="KW-0378">Hydrolase</keyword>
<dbReference type="GO" id="GO:0016020">
    <property type="term" value="C:membrane"/>
    <property type="evidence" value="ECO:0007669"/>
    <property type="project" value="GOC"/>
</dbReference>
<comment type="caution">
    <text evidence="5">The sequence shown here is derived from an EMBL/GenBank/DDBJ whole genome shotgun (WGS) entry which is preliminary data.</text>
</comment>
<dbReference type="InterPro" id="IPR004843">
    <property type="entry name" value="Calcineurin-like_PHP"/>
</dbReference>
<dbReference type="PANTHER" id="PTHR31302">
    <property type="entry name" value="TRANSMEMBRANE PROTEIN WITH METALLOPHOSPHOESTERASE DOMAIN-RELATED"/>
    <property type="match status" value="1"/>
</dbReference>
<organism evidence="5 6">
    <name type="scientific">Adhaeribacter soli</name>
    <dbReference type="NCBI Taxonomy" id="2607655"/>
    <lineage>
        <taxon>Bacteria</taxon>
        <taxon>Pseudomonadati</taxon>
        <taxon>Bacteroidota</taxon>
        <taxon>Cytophagia</taxon>
        <taxon>Cytophagales</taxon>
        <taxon>Hymenobacteraceae</taxon>
        <taxon>Adhaeribacter</taxon>
    </lineage>
</organism>
<evidence type="ECO:0000256" key="1">
    <source>
        <dbReference type="ARBA" id="ARBA00022723"/>
    </source>
</evidence>
<keyword evidence="6" id="KW-1185">Reference proteome</keyword>
<keyword evidence="3" id="KW-0472">Membrane</keyword>
<dbReference type="RefSeq" id="WP_150902820.1">
    <property type="nucleotide sequence ID" value="NZ_VTWT01000002.1"/>
</dbReference>
<dbReference type="CDD" id="cd07385">
    <property type="entry name" value="MPP_YkuE_C"/>
    <property type="match status" value="1"/>
</dbReference>
<feature type="transmembrane region" description="Helical" evidence="3">
    <location>
        <begin position="130"/>
        <end position="147"/>
    </location>
</feature>
<accession>A0A5N1J293</accession>
<dbReference type="AlphaFoldDB" id="A0A5N1J293"/>
<evidence type="ECO:0000256" key="2">
    <source>
        <dbReference type="ARBA" id="ARBA00022801"/>
    </source>
</evidence>
<dbReference type="EMBL" id="VTWT01000002">
    <property type="protein sequence ID" value="KAA9340893.1"/>
    <property type="molecule type" value="Genomic_DNA"/>
</dbReference>
<gene>
    <name evidence="5" type="ORF">F0P94_05535</name>
</gene>
<proteinExistence type="predicted"/>
<evidence type="ECO:0000313" key="6">
    <source>
        <dbReference type="Proteomes" id="UP000326570"/>
    </source>
</evidence>
<dbReference type="InterPro" id="IPR051158">
    <property type="entry name" value="Metallophosphoesterase_sf"/>
</dbReference>
<evidence type="ECO:0000313" key="5">
    <source>
        <dbReference type="EMBL" id="KAA9340893.1"/>
    </source>
</evidence>
<dbReference type="GO" id="GO:0008758">
    <property type="term" value="F:UDP-2,3-diacylglucosamine hydrolase activity"/>
    <property type="evidence" value="ECO:0007669"/>
    <property type="project" value="TreeGrafter"/>
</dbReference>
<keyword evidence="3" id="KW-0812">Transmembrane</keyword>
<feature type="transmembrane region" description="Helical" evidence="3">
    <location>
        <begin position="42"/>
        <end position="61"/>
    </location>
</feature>
<dbReference type="Proteomes" id="UP000326570">
    <property type="component" value="Unassembled WGS sequence"/>
</dbReference>
<reference evidence="5 6" key="1">
    <citation type="submission" date="2019-09" db="EMBL/GenBank/DDBJ databases">
        <title>Genome sequence of Adhaeribacter sp. M2.</title>
        <authorList>
            <person name="Srinivasan S."/>
        </authorList>
    </citation>
    <scope>NUCLEOTIDE SEQUENCE [LARGE SCALE GENOMIC DNA]</scope>
    <source>
        <strain evidence="5 6">M2</strain>
    </source>
</reference>
<keyword evidence="1" id="KW-0479">Metal-binding</keyword>
<dbReference type="Pfam" id="PF00149">
    <property type="entry name" value="Metallophos"/>
    <property type="match status" value="1"/>
</dbReference>
<dbReference type="PANTHER" id="PTHR31302:SF31">
    <property type="entry name" value="PHOSPHODIESTERASE YAEI"/>
    <property type="match status" value="1"/>
</dbReference>
<dbReference type="InterPro" id="IPR029052">
    <property type="entry name" value="Metallo-depent_PP-like"/>
</dbReference>
<dbReference type="GO" id="GO:0009245">
    <property type="term" value="P:lipid A biosynthetic process"/>
    <property type="evidence" value="ECO:0007669"/>
    <property type="project" value="TreeGrafter"/>
</dbReference>
<dbReference type="SUPFAM" id="SSF56300">
    <property type="entry name" value="Metallo-dependent phosphatases"/>
    <property type="match status" value="1"/>
</dbReference>
<dbReference type="GO" id="GO:0046872">
    <property type="term" value="F:metal ion binding"/>
    <property type="evidence" value="ECO:0007669"/>
    <property type="project" value="UniProtKB-KW"/>
</dbReference>
<evidence type="ECO:0000256" key="3">
    <source>
        <dbReference type="SAM" id="Phobius"/>
    </source>
</evidence>
<sequence>MSSKFFYLLVVSALLFLIDFYVFQAVRLACQNFSAGVQRGIFSFYWLLYVVTAITFILASLTRGTPPTPFKTYLASCLLIFFSFKLVVVVFLLLDDVSRLVRFIAAKITAEPAADSEGIKIPRSEFLSKLGLLAGAIPFTALIYGMVKGAFQYQVKKVVIKAPNLPAGFHGFKMVQISDLHTGSFRNDGPLRRAVSIINNLEADIVCFTGDLVNNVADEVQPYIPVLGQIRGKMGIFSVLGNHDYGDYVSWDTRTAKLENLERLKNSYARMGWRLLMNEHIPLERNGDQIALLGIENWGMRAGFPKYGKMYKAYPGSEKYPFKVLLSHDPSHWDGEVNLKYPDIDLMISGHTHGMQFGVNLPGFKWSPVQYVYKQWSGLYKKGSQHLYVNVGLGFLGYPGRVGFLPEITLFEFQRA</sequence>
<feature type="transmembrane region" description="Helical" evidence="3">
    <location>
        <begin position="6"/>
        <end position="30"/>
    </location>
</feature>
<dbReference type="Gene3D" id="3.60.21.10">
    <property type="match status" value="1"/>
</dbReference>
<name>A0A5N1J293_9BACT</name>
<protein>
    <submittedName>
        <fullName evidence="5">Metallophosphoesterase</fullName>
    </submittedName>
</protein>
<feature type="domain" description="Calcineurin-like phosphoesterase" evidence="4">
    <location>
        <begin position="173"/>
        <end position="354"/>
    </location>
</feature>
<evidence type="ECO:0000259" key="4">
    <source>
        <dbReference type="Pfam" id="PF00149"/>
    </source>
</evidence>
<keyword evidence="3" id="KW-1133">Transmembrane helix</keyword>
<feature type="transmembrane region" description="Helical" evidence="3">
    <location>
        <begin position="73"/>
        <end position="94"/>
    </location>
</feature>